<feature type="domain" description="AB hydrolase-1" evidence="2">
    <location>
        <begin position="37"/>
        <end position="250"/>
    </location>
</feature>
<keyword evidence="4" id="KW-1185">Reference proteome</keyword>
<dbReference type="Proteomes" id="UP001165293">
    <property type="component" value="Unassembled WGS sequence"/>
</dbReference>
<dbReference type="RefSeq" id="WP_230527475.1">
    <property type="nucleotide sequence ID" value="NZ_JAJGAK010000002.1"/>
</dbReference>
<dbReference type="SUPFAM" id="SSF53474">
    <property type="entry name" value="alpha/beta-Hydrolases"/>
    <property type="match status" value="1"/>
</dbReference>
<feature type="signal peptide" evidence="1">
    <location>
        <begin position="1"/>
        <end position="22"/>
    </location>
</feature>
<organism evidence="3 4">
    <name type="scientific">Noviluteimonas lactosilytica</name>
    <dbReference type="NCBI Taxonomy" id="2888523"/>
    <lineage>
        <taxon>Bacteria</taxon>
        <taxon>Pseudomonadati</taxon>
        <taxon>Pseudomonadota</taxon>
        <taxon>Gammaproteobacteria</taxon>
        <taxon>Lysobacterales</taxon>
        <taxon>Lysobacteraceae</taxon>
        <taxon>Noviluteimonas</taxon>
    </lineage>
</organism>
<dbReference type="EMBL" id="JAJGAK010000002">
    <property type="protein sequence ID" value="MCC8363759.1"/>
    <property type="molecule type" value="Genomic_DNA"/>
</dbReference>
<dbReference type="Gene3D" id="3.40.50.1820">
    <property type="entry name" value="alpha/beta hydrolase"/>
    <property type="match status" value="1"/>
</dbReference>
<dbReference type="InterPro" id="IPR029058">
    <property type="entry name" value="AB_hydrolase_fold"/>
</dbReference>
<dbReference type="Pfam" id="PF12697">
    <property type="entry name" value="Abhydrolase_6"/>
    <property type="match status" value="1"/>
</dbReference>
<evidence type="ECO:0000313" key="3">
    <source>
        <dbReference type="EMBL" id="MCC8363759.1"/>
    </source>
</evidence>
<sequence length="270" mass="28333">MNRFSSFLLGAALIAASSTVAAADKAPAEPPVDSPTVVLVHGAFLDDASSWNKLIPVLEAKGIKTVVVDNPLTSLQDDVDATRRVIDAQTGPVVLVGHSWGGTVITEAGANAKVKALVYVAGFAPSAGASSRDDFKDFPAAPGLANPVTTPDGYVTLARQTILTDFVQDVPPKDAVVIAASQAPLRAANYDEHVGTPAWMSKPSWYIVAETDRMFDPDAQRALANKIQANTVSLLSGHVPMLSRPDDVANVIEDAVRSLDVRGVAALSQR</sequence>
<evidence type="ECO:0000313" key="4">
    <source>
        <dbReference type="Proteomes" id="UP001165293"/>
    </source>
</evidence>
<evidence type="ECO:0000256" key="1">
    <source>
        <dbReference type="SAM" id="SignalP"/>
    </source>
</evidence>
<dbReference type="PANTHER" id="PTHR37017:SF11">
    <property type="entry name" value="ESTERASE_LIPASE_THIOESTERASE DOMAIN-CONTAINING PROTEIN"/>
    <property type="match status" value="1"/>
</dbReference>
<dbReference type="InterPro" id="IPR052897">
    <property type="entry name" value="Sec-Metab_Biosynth_Hydrolase"/>
</dbReference>
<proteinExistence type="predicted"/>
<name>A0ABS8JJQ5_9GAMM</name>
<dbReference type="GO" id="GO:0016787">
    <property type="term" value="F:hydrolase activity"/>
    <property type="evidence" value="ECO:0007669"/>
    <property type="project" value="UniProtKB-KW"/>
</dbReference>
<protein>
    <submittedName>
        <fullName evidence="3">Alpha/beta hydrolase</fullName>
    </submittedName>
</protein>
<gene>
    <name evidence="3" type="ORF">LK996_11820</name>
</gene>
<reference evidence="3" key="1">
    <citation type="submission" date="2021-10" db="EMBL/GenBank/DDBJ databases">
        <authorList>
            <person name="Lyu M."/>
            <person name="Wang X."/>
            <person name="Meng X."/>
            <person name="Xu K."/>
        </authorList>
    </citation>
    <scope>NUCLEOTIDE SEQUENCE</scope>
    <source>
        <strain evidence="3">A6</strain>
    </source>
</reference>
<dbReference type="PANTHER" id="PTHR37017">
    <property type="entry name" value="AB HYDROLASE-1 DOMAIN-CONTAINING PROTEIN-RELATED"/>
    <property type="match status" value="1"/>
</dbReference>
<feature type="chain" id="PRO_5047370398" evidence="1">
    <location>
        <begin position="23"/>
        <end position="270"/>
    </location>
</feature>
<comment type="caution">
    <text evidence="3">The sequence shown here is derived from an EMBL/GenBank/DDBJ whole genome shotgun (WGS) entry which is preliminary data.</text>
</comment>
<accession>A0ABS8JJQ5</accession>
<keyword evidence="3" id="KW-0378">Hydrolase</keyword>
<keyword evidence="1" id="KW-0732">Signal</keyword>
<evidence type="ECO:0000259" key="2">
    <source>
        <dbReference type="Pfam" id="PF12697"/>
    </source>
</evidence>
<dbReference type="InterPro" id="IPR000073">
    <property type="entry name" value="AB_hydrolase_1"/>
</dbReference>